<accession>A0A2H3AW50</accession>
<gene>
    <name evidence="1" type="ORF">ARMSODRAFT_983306</name>
</gene>
<evidence type="ECO:0000313" key="1">
    <source>
        <dbReference type="EMBL" id="PBK59082.1"/>
    </source>
</evidence>
<sequence>MYVGIALLVEGTKSRRWLAFSRAIQIDLPKRSHQEAHRAEETSHALDEEMKANRRSKLYAFLRFSEKGRICCGLLTWTRGQDDKRRMSERKTSIDVAAEKPSRAHVLELLGWNWARRLDLPKEPLFCYFRHGVSERARTVGLRLVTITSSGMALEYEYNCMPVKASLFNGLGVAYRTASVIFAVRFPLSRKSSELEQDEKPNDELNPTNLWKPSRWYLLLRKSQSQSKGTSPDTKDVAASMFISQNKGLTDVPFERNLNE</sequence>
<keyword evidence="2" id="KW-1185">Reference proteome</keyword>
<dbReference type="AlphaFoldDB" id="A0A2H3AW50"/>
<dbReference type="EMBL" id="KZ293513">
    <property type="protein sequence ID" value="PBK59082.1"/>
    <property type="molecule type" value="Genomic_DNA"/>
</dbReference>
<organism evidence="1 2">
    <name type="scientific">Armillaria solidipes</name>
    <dbReference type="NCBI Taxonomy" id="1076256"/>
    <lineage>
        <taxon>Eukaryota</taxon>
        <taxon>Fungi</taxon>
        <taxon>Dikarya</taxon>
        <taxon>Basidiomycota</taxon>
        <taxon>Agaricomycotina</taxon>
        <taxon>Agaricomycetes</taxon>
        <taxon>Agaricomycetidae</taxon>
        <taxon>Agaricales</taxon>
        <taxon>Marasmiineae</taxon>
        <taxon>Physalacriaceae</taxon>
        <taxon>Armillaria</taxon>
    </lineage>
</organism>
<reference evidence="2" key="1">
    <citation type="journal article" date="2017" name="Nat. Ecol. Evol.">
        <title>Genome expansion and lineage-specific genetic innovations in the forest pathogenic fungi Armillaria.</title>
        <authorList>
            <person name="Sipos G."/>
            <person name="Prasanna A.N."/>
            <person name="Walter M.C."/>
            <person name="O'Connor E."/>
            <person name="Balint B."/>
            <person name="Krizsan K."/>
            <person name="Kiss B."/>
            <person name="Hess J."/>
            <person name="Varga T."/>
            <person name="Slot J."/>
            <person name="Riley R."/>
            <person name="Boka B."/>
            <person name="Rigling D."/>
            <person name="Barry K."/>
            <person name="Lee J."/>
            <person name="Mihaltcheva S."/>
            <person name="LaButti K."/>
            <person name="Lipzen A."/>
            <person name="Waldron R."/>
            <person name="Moloney N.M."/>
            <person name="Sperisen C."/>
            <person name="Kredics L."/>
            <person name="Vagvoelgyi C."/>
            <person name="Patrignani A."/>
            <person name="Fitzpatrick D."/>
            <person name="Nagy I."/>
            <person name="Doyle S."/>
            <person name="Anderson J.B."/>
            <person name="Grigoriev I.V."/>
            <person name="Gueldener U."/>
            <person name="Muensterkoetter M."/>
            <person name="Nagy L.G."/>
        </authorList>
    </citation>
    <scope>NUCLEOTIDE SEQUENCE [LARGE SCALE GENOMIC DNA]</scope>
    <source>
        <strain evidence="2">28-4</strain>
    </source>
</reference>
<proteinExistence type="predicted"/>
<protein>
    <submittedName>
        <fullName evidence="1">Uncharacterized protein</fullName>
    </submittedName>
</protein>
<dbReference type="Proteomes" id="UP000218334">
    <property type="component" value="Unassembled WGS sequence"/>
</dbReference>
<name>A0A2H3AW50_9AGAR</name>
<evidence type="ECO:0000313" key="2">
    <source>
        <dbReference type="Proteomes" id="UP000218334"/>
    </source>
</evidence>